<gene>
    <name evidence="1" type="ORF">PoB_004166300</name>
</gene>
<keyword evidence="2" id="KW-1185">Reference proteome</keyword>
<dbReference type="Proteomes" id="UP000735302">
    <property type="component" value="Unassembled WGS sequence"/>
</dbReference>
<reference evidence="1 2" key="1">
    <citation type="journal article" date="2021" name="Elife">
        <title>Chloroplast acquisition without the gene transfer in kleptoplastic sea slugs, Plakobranchus ocellatus.</title>
        <authorList>
            <person name="Maeda T."/>
            <person name="Takahashi S."/>
            <person name="Yoshida T."/>
            <person name="Shimamura S."/>
            <person name="Takaki Y."/>
            <person name="Nagai Y."/>
            <person name="Toyoda A."/>
            <person name="Suzuki Y."/>
            <person name="Arimoto A."/>
            <person name="Ishii H."/>
            <person name="Satoh N."/>
            <person name="Nishiyama T."/>
            <person name="Hasebe M."/>
            <person name="Maruyama T."/>
            <person name="Minagawa J."/>
            <person name="Obokata J."/>
            <person name="Shigenobu S."/>
        </authorList>
    </citation>
    <scope>NUCLEOTIDE SEQUENCE [LARGE SCALE GENOMIC DNA]</scope>
</reference>
<dbReference type="EMBL" id="BLXT01004603">
    <property type="protein sequence ID" value="GFO15158.1"/>
    <property type="molecule type" value="Genomic_DNA"/>
</dbReference>
<evidence type="ECO:0008006" key="3">
    <source>
        <dbReference type="Google" id="ProtNLM"/>
    </source>
</evidence>
<protein>
    <recommendedName>
        <fullName evidence="3">Ig-like domain-containing protein</fullName>
    </recommendedName>
</protein>
<sequence length="384" mass="43987">MRKRRSRRRRKKPSYTHWDVNEGNFTPLAWARHFGYVARNGLWRLSPDYDFKKKPYVCQSDVAGQVKPISSHPKIALIYNFTVKNRIEYGQKLSISCTAFHTDGASLYFTLSASGSVTEAKYPISGDKVANVIEDHVFEKDGADCRLKSTALWHLLVEEKHHKATFSCCRTHPKACVNSPKLTVDLLYMEPKVEIRPTNYLESGQETTANCTLYYGKWKLYYWVIEKNGTKTTFRVDQHGILYEPDPRTVLKWRIIGVGNPDNYTNLIVGKDEIRLKHPGGRRPYFSLRIASANISAQLTNTLSHSQDQLTSFFHRTPSVPPSPSFSPSLYTLLRSSLWRSIVINAIFGRSFVGNHRHKNMNVEVRKELTQTVVTRTQASTTIL</sequence>
<name>A0AAV4B6C0_9GAST</name>
<proteinExistence type="predicted"/>
<dbReference type="AlphaFoldDB" id="A0AAV4B6C0"/>
<organism evidence="1 2">
    <name type="scientific">Plakobranchus ocellatus</name>
    <dbReference type="NCBI Taxonomy" id="259542"/>
    <lineage>
        <taxon>Eukaryota</taxon>
        <taxon>Metazoa</taxon>
        <taxon>Spiralia</taxon>
        <taxon>Lophotrochozoa</taxon>
        <taxon>Mollusca</taxon>
        <taxon>Gastropoda</taxon>
        <taxon>Heterobranchia</taxon>
        <taxon>Euthyneura</taxon>
        <taxon>Panpulmonata</taxon>
        <taxon>Sacoglossa</taxon>
        <taxon>Placobranchoidea</taxon>
        <taxon>Plakobranchidae</taxon>
        <taxon>Plakobranchus</taxon>
    </lineage>
</organism>
<accession>A0AAV4B6C0</accession>
<comment type="caution">
    <text evidence="1">The sequence shown here is derived from an EMBL/GenBank/DDBJ whole genome shotgun (WGS) entry which is preliminary data.</text>
</comment>
<evidence type="ECO:0000313" key="1">
    <source>
        <dbReference type="EMBL" id="GFO15158.1"/>
    </source>
</evidence>
<evidence type="ECO:0000313" key="2">
    <source>
        <dbReference type="Proteomes" id="UP000735302"/>
    </source>
</evidence>